<sequence length="38" mass="4658">MLHCNIREIRSTIFSLLHYNFREIGWWLKSASLHLQED</sequence>
<reference evidence="3" key="2">
    <citation type="submission" date="2014-09" db="EMBL/GenBank/DDBJ databases">
        <authorList>
            <person name="Mudge J."/>
            <person name="Ramaraj T."/>
            <person name="Lindquist I.E."/>
            <person name="Bharti A.K."/>
            <person name="Sundararajan A."/>
            <person name="Cameron C.T."/>
            <person name="Woodward J.E."/>
            <person name="May G.D."/>
            <person name="Brubaker C."/>
            <person name="Broadhvest J."/>
            <person name="Wilkins T.A."/>
        </authorList>
    </citation>
    <scope>NUCLEOTIDE SEQUENCE</scope>
    <source>
        <strain evidence="3">cv. AKA8401</strain>
    </source>
</reference>
<evidence type="ECO:0000313" key="3">
    <source>
        <dbReference type="Proteomes" id="UP000032142"/>
    </source>
</evidence>
<dbReference type="AlphaFoldDB" id="A0A0B0NZE9"/>
<evidence type="ECO:0000313" key="2">
    <source>
        <dbReference type="EMBL" id="KHG29741.1"/>
    </source>
</evidence>
<keyword evidence="3" id="KW-1185">Reference proteome</keyword>
<gene>
    <name evidence="2" type="ORF">F383_14934</name>
    <name evidence="1" type="ORF">F383_23968</name>
</gene>
<proteinExistence type="predicted"/>
<dbReference type="EMBL" id="KN451646">
    <property type="protein sequence ID" value="KHG29741.1"/>
    <property type="molecule type" value="Genomic_DNA"/>
</dbReference>
<protein>
    <submittedName>
        <fullName evidence="1">Protein phosphatase Slingshot</fullName>
    </submittedName>
</protein>
<reference evidence="1" key="1">
    <citation type="submission" date="2014-09" db="EMBL/GenBank/DDBJ databases">
        <title>G. arboreum L. cv. AKA8401 A2 genome assembly version 1.0.</title>
        <authorList>
            <person name="Mudge J."/>
            <person name="Ramaraj T."/>
            <person name="Lindquist I.E."/>
            <person name="Bharti A.K."/>
            <person name="Sundararajan A."/>
            <person name="Cameron C.T."/>
            <person name="Woodward J.E."/>
            <person name="May G.D."/>
            <person name="Brubaker C."/>
            <person name="Broadhvest J."/>
            <person name="Wilkins T.A."/>
        </authorList>
    </citation>
    <scope>NUCLEOTIDE SEQUENCE</scope>
</reference>
<evidence type="ECO:0000313" key="1">
    <source>
        <dbReference type="EMBL" id="KHG19838.1"/>
    </source>
</evidence>
<dbReference type="Proteomes" id="UP000032142">
    <property type="component" value="Unassembled WGS sequence"/>
</dbReference>
<organism evidence="1 3">
    <name type="scientific">Gossypium arboreum</name>
    <name type="common">Tree cotton</name>
    <name type="synonym">Gossypium nanking</name>
    <dbReference type="NCBI Taxonomy" id="29729"/>
    <lineage>
        <taxon>Eukaryota</taxon>
        <taxon>Viridiplantae</taxon>
        <taxon>Streptophyta</taxon>
        <taxon>Embryophyta</taxon>
        <taxon>Tracheophyta</taxon>
        <taxon>Spermatophyta</taxon>
        <taxon>Magnoliopsida</taxon>
        <taxon>eudicotyledons</taxon>
        <taxon>Gunneridae</taxon>
        <taxon>Pentapetalae</taxon>
        <taxon>rosids</taxon>
        <taxon>malvids</taxon>
        <taxon>Malvales</taxon>
        <taxon>Malvaceae</taxon>
        <taxon>Malvoideae</taxon>
        <taxon>Gossypium</taxon>
    </lineage>
</organism>
<name>A0A0B0NZE9_GOSAR</name>
<accession>A0A0B0NZE9</accession>
<dbReference type="EMBL" id="KN414105">
    <property type="protein sequence ID" value="KHG19838.1"/>
    <property type="molecule type" value="Genomic_DNA"/>
</dbReference>